<evidence type="ECO:0000259" key="5">
    <source>
        <dbReference type="Pfam" id="PF22799"/>
    </source>
</evidence>
<comment type="caution">
    <text evidence="6">The sequence shown here is derived from an EMBL/GenBank/DDBJ whole genome shotgun (WGS) entry which is preliminary data.</text>
</comment>
<feature type="compositionally biased region" description="Low complexity" evidence="3">
    <location>
        <begin position="147"/>
        <end position="166"/>
    </location>
</feature>
<dbReference type="PROSITE" id="PS50256">
    <property type="entry name" value="PIR_REPEAT_2"/>
    <property type="match status" value="7"/>
</dbReference>
<dbReference type="Pfam" id="PF00399">
    <property type="entry name" value="PIR"/>
    <property type="match status" value="6"/>
</dbReference>
<keyword evidence="7" id="KW-1185">Reference proteome</keyword>
<gene>
    <name evidence="6" type="ORF">LTR24_004364</name>
</gene>
<keyword evidence="2" id="KW-0677">Repeat</keyword>
<evidence type="ECO:0000313" key="6">
    <source>
        <dbReference type="EMBL" id="KAK5093376.1"/>
    </source>
</evidence>
<sequence length="355" mass="35469">MKGTIALLFGAAVASPLAQRQSSDCQSDVPEAFQIAVVNQTSTAKRDLQRRQLSGDLMLTINGGILKDQAGRTGYIASANDQFQFDSPPQEGAIGASGWSLCGQNLALNGDTTFYQCLSGDFYNLYKDSQGGQCVKIYMQSLAGGSAPVSSPAAGGQPPASTAAPATQINDGQPQASTAGAVSQIVDGQPQASTAAPVSQIVDGQPQASTAAPAVTQISDGQVQASTAAAVTQISDGQVQASTAAPAVTQISDGQVQASTAPAVTQISDGQVQASSAAAPVTQISDGQVQASTAAVTQITDGQVQAPTAVTQITDGQVQAPTGSATMAVYTGAADRNLVGSFAFAAGIVGAVAML</sequence>
<dbReference type="EMBL" id="JAVRRG010000044">
    <property type="protein sequence ID" value="KAK5093376.1"/>
    <property type="molecule type" value="Genomic_DNA"/>
</dbReference>
<feature type="compositionally biased region" description="Polar residues" evidence="3">
    <location>
        <begin position="167"/>
        <end position="181"/>
    </location>
</feature>
<evidence type="ECO:0000256" key="1">
    <source>
        <dbReference type="ARBA" id="ARBA00022729"/>
    </source>
</evidence>
<evidence type="ECO:0000256" key="4">
    <source>
        <dbReference type="SAM" id="SignalP"/>
    </source>
</evidence>
<proteinExistence type="predicted"/>
<evidence type="ECO:0000256" key="2">
    <source>
        <dbReference type="ARBA" id="ARBA00022737"/>
    </source>
</evidence>
<reference evidence="6 7" key="1">
    <citation type="submission" date="2023-08" db="EMBL/GenBank/DDBJ databases">
        <title>Black Yeasts Isolated from many extreme environments.</title>
        <authorList>
            <person name="Coleine C."/>
            <person name="Stajich J.E."/>
            <person name="Selbmann L."/>
        </authorList>
    </citation>
    <scope>NUCLEOTIDE SEQUENCE [LARGE SCALE GENOMIC DNA]</scope>
    <source>
        <strain evidence="6 7">CCFEE 5885</strain>
    </source>
</reference>
<evidence type="ECO:0000313" key="7">
    <source>
        <dbReference type="Proteomes" id="UP001345013"/>
    </source>
</evidence>
<dbReference type="Proteomes" id="UP001345013">
    <property type="component" value="Unassembled WGS sequence"/>
</dbReference>
<organism evidence="6 7">
    <name type="scientific">Lithohypha guttulata</name>
    <dbReference type="NCBI Taxonomy" id="1690604"/>
    <lineage>
        <taxon>Eukaryota</taxon>
        <taxon>Fungi</taxon>
        <taxon>Dikarya</taxon>
        <taxon>Ascomycota</taxon>
        <taxon>Pezizomycotina</taxon>
        <taxon>Eurotiomycetes</taxon>
        <taxon>Chaetothyriomycetidae</taxon>
        <taxon>Chaetothyriales</taxon>
        <taxon>Trichomeriaceae</taxon>
        <taxon>Lithohypha</taxon>
    </lineage>
</organism>
<feature type="domain" description="Cell wall mannoprotein PIR1-like C-terminal" evidence="5">
    <location>
        <begin position="64"/>
        <end position="137"/>
    </location>
</feature>
<dbReference type="InterPro" id="IPR000420">
    <property type="entry name" value="Yeast_PIR_rpt"/>
</dbReference>
<accession>A0ABR0KCL8</accession>
<protein>
    <recommendedName>
        <fullName evidence="5">Cell wall mannoprotein PIR1-like C-terminal domain-containing protein</fullName>
    </recommendedName>
</protein>
<dbReference type="InterPro" id="IPR051153">
    <property type="entry name" value="Yeast_CWMannoprotein_PIR"/>
</dbReference>
<evidence type="ECO:0000256" key="3">
    <source>
        <dbReference type="SAM" id="MobiDB-lite"/>
    </source>
</evidence>
<dbReference type="PANTHER" id="PTHR47254">
    <property type="entry name" value="CELL WALL MANNOPROTEIN CIS3-RELATED"/>
    <property type="match status" value="1"/>
</dbReference>
<dbReference type="InterPro" id="IPR054508">
    <property type="entry name" value="PIR1-like_C"/>
</dbReference>
<keyword evidence="1 4" id="KW-0732">Signal</keyword>
<feature type="chain" id="PRO_5047127809" description="Cell wall mannoprotein PIR1-like C-terminal domain-containing protein" evidence="4">
    <location>
        <begin position="19"/>
        <end position="355"/>
    </location>
</feature>
<dbReference type="Pfam" id="PF22799">
    <property type="entry name" value="PIR1-like_C"/>
    <property type="match status" value="1"/>
</dbReference>
<name>A0ABR0KCL8_9EURO</name>
<dbReference type="PANTHER" id="PTHR47254:SF2">
    <property type="entry name" value="COVALENTLY-LINKED CELL WALL PROTEIN"/>
    <property type="match status" value="1"/>
</dbReference>
<feature type="region of interest" description="Disordered" evidence="3">
    <location>
        <begin position="147"/>
        <end position="182"/>
    </location>
</feature>
<feature type="signal peptide" evidence="4">
    <location>
        <begin position="1"/>
        <end position="18"/>
    </location>
</feature>